<feature type="transmembrane region" description="Helical" evidence="10">
    <location>
        <begin position="6"/>
        <end position="26"/>
    </location>
</feature>
<evidence type="ECO:0000256" key="5">
    <source>
        <dbReference type="ARBA" id="ARBA00022725"/>
    </source>
</evidence>
<dbReference type="GO" id="GO:0007165">
    <property type="term" value="P:signal transduction"/>
    <property type="evidence" value="ECO:0007669"/>
    <property type="project" value="UniProtKB-KW"/>
</dbReference>
<evidence type="ECO:0000256" key="9">
    <source>
        <dbReference type="ARBA" id="ARBA00023224"/>
    </source>
</evidence>
<evidence type="ECO:0000256" key="2">
    <source>
        <dbReference type="ARBA" id="ARBA00022475"/>
    </source>
</evidence>
<sequence>MDFHNFRFSNITNVSVNFLLFFGILHPKFNSAWVVLKYVIRVSTIMGFLFGGMVLSEILKLLRSLNDLEKLMDSLFLTVTNLVSIVKFISIVRNERKITKLLAQIDKREFRPKSQHQKNILESNIKAANVIALIVYSGCFVTVLFWVISAVIGDEVSLPVPSYIPFELTSTPVFVITFIYESIATLIGGFSNLSADCLMISFVIVISAQFNILNDAIENLEHFCEEEFMEKRMRIDRTSPEFQNLMNKKLIGCIEHYQCITEFSKTTNDLFSVTIFLQLFLSIVIISSTLYEISTGPITSQVKTFSMCAYLFCILGEIFPVCYFANEINEGSSRLTTSAYTCDWVDCSVEFKKNLLTFMTRTQKILRLYAGNFVEISLQMFMKIIKSSWSYWAVINQVDK</sequence>
<dbReference type="PANTHER" id="PTHR21137:SF35">
    <property type="entry name" value="ODORANT RECEPTOR 19A-RELATED"/>
    <property type="match status" value="1"/>
</dbReference>
<organism evidence="11">
    <name type="scientific">Phyllotreta striolata</name>
    <name type="common">Striped flea beetle</name>
    <name type="synonym">Crioceris striolata</name>
    <dbReference type="NCBI Taxonomy" id="444603"/>
    <lineage>
        <taxon>Eukaryota</taxon>
        <taxon>Metazoa</taxon>
        <taxon>Ecdysozoa</taxon>
        <taxon>Arthropoda</taxon>
        <taxon>Hexapoda</taxon>
        <taxon>Insecta</taxon>
        <taxon>Pterygota</taxon>
        <taxon>Neoptera</taxon>
        <taxon>Endopterygota</taxon>
        <taxon>Coleoptera</taxon>
        <taxon>Polyphaga</taxon>
        <taxon>Cucujiformia</taxon>
        <taxon>Chrysomeloidea</taxon>
        <taxon>Chrysomelidae</taxon>
        <taxon>Galerucinae</taxon>
        <taxon>Alticini</taxon>
        <taxon>Phyllotreta</taxon>
    </lineage>
</organism>
<accession>A0A1B1FKI2</accession>
<keyword evidence="4 10" id="KW-0812">Transmembrane</keyword>
<name>A0A1B1FKI2_PHYSR</name>
<proteinExistence type="evidence at transcript level"/>
<feature type="transmembrane region" description="Helical" evidence="10">
    <location>
        <begin position="38"/>
        <end position="55"/>
    </location>
</feature>
<comment type="similarity">
    <text evidence="10">Belongs to the insect chemoreceptor superfamily. Heteromeric odorant receptor channel (TC 1.A.69) family.</text>
</comment>
<keyword evidence="6 10" id="KW-1133">Transmembrane helix</keyword>
<dbReference type="OrthoDB" id="8196465at2759"/>
<dbReference type="EMBL" id="KT268309">
    <property type="protein sequence ID" value="ANQ46503.1"/>
    <property type="molecule type" value="mRNA"/>
</dbReference>
<feature type="transmembrane region" description="Helical" evidence="10">
    <location>
        <begin position="270"/>
        <end position="293"/>
    </location>
</feature>
<keyword evidence="5 10" id="KW-0552">Olfaction</keyword>
<reference evidence="11" key="1">
    <citation type="submission" date="2015-07" db="EMBL/GenBank/DDBJ databases">
        <title>Identification and bioinformatics analysis of genes of the olfactory genes in Phyllotreta striolata (Fabricius).</title>
        <authorList>
            <person name="Wang Z."/>
        </authorList>
    </citation>
    <scope>NUCLEOTIDE SEQUENCE</scope>
</reference>
<dbReference type="GO" id="GO:0005886">
    <property type="term" value="C:plasma membrane"/>
    <property type="evidence" value="ECO:0007669"/>
    <property type="project" value="UniProtKB-SubCell"/>
</dbReference>
<evidence type="ECO:0000256" key="1">
    <source>
        <dbReference type="ARBA" id="ARBA00004651"/>
    </source>
</evidence>
<keyword evidence="8 10" id="KW-0675">Receptor</keyword>
<evidence type="ECO:0000256" key="4">
    <source>
        <dbReference type="ARBA" id="ARBA00022692"/>
    </source>
</evidence>
<keyword evidence="2" id="KW-1003">Cell membrane</keyword>
<feature type="transmembrane region" description="Helical" evidence="10">
    <location>
        <begin position="75"/>
        <end position="92"/>
    </location>
</feature>
<feature type="transmembrane region" description="Helical" evidence="10">
    <location>
        <begin position="127"/>
        <end position="152"/>
    </location>
</feature>
<keyword evidence="9 10" id="KW-0807">Transducer</keyword>
<comment type="subcellular location">
    <subcellularLocation>
        <location evidence="1 10">Cell membrane</location>
        <topology evidence="1 10">Multi-pass membrane protein</topology>
    </subcellularLocation>
</comment>
<dbReference type="GO" id="GO:0005549">
    <property type="term" value="F:odorant binding"/>
    <property type="evidence" value="ECO:0007669"/>
    <property type="project" value="InterPro"/>
</dbReference>
<evidence type="ECO:0000256" key="10">
    <source>
        <dbReference type="RuleBase" id="RU351113"/>
    </source>
</evidence>
<evidence type="ECO:0000256" key="8">
    <source>
        <dbReference type="ARBA" id="ARBA00023170"/>
    </source>
</evidence>
<dbReference type="AlphaFoldDB" id="A0A1B1FKI2"/>
<dbReference type="GO" id="GO:0004984">
    <property type="term" value="F:olfactory receptor activity"/>
    <property type="evidence" value="ECO:0007669"/>
    <property type="project" value="InterPro"/>
</dbReference>
<keyword evidence="3 10" id="KW-0716">Sensory transduction</keyword>
<dbReference type="InterPro" id="IPR004117">
    <property type="entry name" value="7tm6_olfct_rcpt"/>
</dbReference>
<evidence type="ECO:0000313" key="11">
    <source>
        <dbReference type="EMBL" id="ANQ46503.1"/>
    </source>
</evidence>
<evidence type="ECO:0000256" key="6">
    <source>
        <dbReference type="ARBA" id="ARBA00022989"/>
    </source>
</evidence>
<evidence type="ECO:0000256" key="7">
    <source>
        <dbReference type="ARBA" id="ARBA00023136"/>
    </source>
</evidence>
<feature type="transmembrane region" description="Helical" evidence="10">
    <location>
        <begin position="305"/>
        <end position="326"/>
    </location>
</feature>
<feature type="transmembrane region" description="Helical" evidence="10">
    <location>
        <begin position="172"/>
        <end position="190"/>
    </location>
</feature>
<evidence type="ECO:0000256" key="3">
    <source>
        <dbReference type="ARBA" id="ARBA00022606"/>
    </source>
</evidence>
<dbReference type="Pfam" id="PF02949">
    <property type="entry name" value="7tm_6"/>
    <property type="match status" value="1"/>
</dbReference>
<dbReference type="PANTHER" id="PTHR21137">
    <property type="entry name" value="ODORANT RECEPTOR"/>
    <property type="match status" value="1"/>
</dbReference>
<protein>
    <recommendedName>
        <fullName evidence="10">Odorant receptor</fullName>
    </recommendedName>
</protein>
<keyword evidence="7 10" id="KW-0472">Membrane</keyword>